<reference evidence="2 3" key="1">
    <citation type="submission" date="2014-12" db="EMBL/GenBank/DDBJ databases">
        <title>16Stimator: statistical estimation of ribosomal gene copy numbers from draft genome assemblies.</title>
        <authorList>
            <person name="Perisin M.A."/>
            <person name="Vetter M."/>
            <person name="Gilbert J.A."/>
            <person name="Bergelson J."/>
        </authorList>
    </citation>
    <scope>NUCLEOTIDE SEQUENCE [LARGE SCALE GENOMIC DNA]</scope>
    <source>
        <strain evidence="2 3">MEJ076</strain>
    </source>
</reference>
<proteinExistence type="predicted"/>
<feature type="compositionally biased region" description="Acidic residues" evidence="1">
    <location>
        <begin position="171"/>
        <end position="186"/>
    </location>
</feature>
<evidence type="ECO:0008006" key="4">
    <source>
        <dbReference type="Google" id="ProtNLM"/>
    </source>
</evidence>
<name>A0A0D0KKG4_AGRTU</name>
<feature type="region of interest" description="Disordered" evidence="1">
    <location>
        <begin position="171"/>
        <end position="224"/>
    </location>
</feature>
<organism evidence="2 3">
    <name type="scientific">Agrobacterium tumefaciens</name>
    <dbReference type="NCBI Taxonomy" id="358"/>
    <lineage>
        <taxon>Bacteria</taxon>
        <taxon>Pseudomonadati</taxon>
        <taxon>Pseudomonadota</taxon>
        <taxon>Alphaproteobacteria</taxon>
        <taxon>Hyphomicrobiales</taxon>
        <taxon>Rhizobiaceae</taxon>
        <taxon>Rhizobium/Agrobacterium group</taxon>
        <taxon>Agrobacterium</taxon>
        <taxon>Agrobacterium tumefaciens complex</taxon>
    </lineage>
</organism>
<accession>A0A0D0KKG4</accession>
<sequence length="224" mass="25580">MARSRKRSIQARQLDARQKLWPDLSNDMVWSMDNDGWVALPRLMPLMMSIMDDLAGKGVPVSRTYLELWSRVRIEESFIALNRPEEMAFHAGFEGQRALRTWKDRMRSLADLGFIGVMPGPLGELSYAVIYNPYHVIKRAYVDKKVHENKWQALTIRANEVSAFDLDDLDDEGNIITDDDEDEIEEEKSPVAPAAKPTPSFLQKKPVPPSKPAQANRQRAKSDK</sequence>
<gene>
    <name evidence="2" type="ORF">RU07_17815</name>
</gene>
<dbReference type="Proteomes" id="UP000035017">
    <property type="component" value="Unassembled WGS sequence"/>
</dbReference>
<dbReference type="AlphaFoldDB" id="A0A0D0KKG4"/>
<protein>
    <recommendedName>
        <fullName evidence="4">Replication protein</fullName>
    </recommendedName>
</protein>
<evidence type="ECO:0000256" key="1">
    <source>
        <dbReference type="SAM" id="MobiDB-lite"/>
    </source>
</evidence>
<evidence type="ECO:0000313" key="2">
    <source>
        <dbReference type="EMBL" id="KIP99948.1"/>
    </source>
</evidence>
<comment type="caution">
    <text evidence="2">The sequence shown here is derived from an EMBL/GenBank/DDBJ whole genome shotgun (WGS) entry which is preliminary data.</text>
</comment>
<dbReference type="EMBL" id="JXQV01000023">
    <property type="protein sequence ID" value="KIP99948.1"/>
    <property type="molecule type" value="Genomic_DNA"/>
</dbReference>
<evidence type="ECO:0000313" key="3">
    <source>
        <dbReference type="Proteomes" id="UP000035017"/>
    </source>
</evidence>